<proteinExistence type="predicted"/>
<evidence type="ECO:0000259" key="4">
    <source>
        <dbReference type="PROSITE" id="PS01124"/>
    </source>
</evidence>
<accession>A0ABV8S6U7</accession>
<dbReference type="SUPFAM" id="SSF46689">
    <property type="entry name" value="Homeodomain-like"/>
    <property type="match status" value="2"/>
</dbReference>
<sequence length="283" mass="32736">MQRRVVYPTPSESLPLQLETIGMNPDQELIQRPEGYPCFHWLQTIEGEGELRTLETSFKLGERSGVLLPPRVIHEYAARSPVWKTYYVTFTGTMATQLVSELIGVIPDKIQWDLHHDELSRQLESMLSLAEVGSDASGWKGSAELYRLLTLLKTNGRRNHLPSLTRRLERIQRLLDWLEREYANPDLGLPAMAAQLDIGQRQLNERFRQLFGQTAYAYLIQLRLRKAKEWLPSRPDWTVRRIGEAVGFRDASHFVATFRQKEGMTPEQYRRLHGPSPAVRDET</sequence>
<dbReference type="RefSeq" id="WP_204604452.1">
    <property type="nucleotide sequence ID" value="NZ_JBHSED010000004.1"/>
</dbReference>
<feature type="domain" description="HTH araC/xylS-type" evidence="4">
    <location>
        <begin position="172"/>
        <end position="272"/>
    </location>
</feature>
<dbReference type="Gene3D" id="2.60.120.280">
    <property type="entry name" value="Regulatory protein AraC"/>
    <property type="match status" value="1"/>
</dbReference>
<dbReference type="PANTHER" id="PTHR43280">
    <property type="entry name" value="ARAC-FAMILY TRANSCRIPTIONAL REGULATOR"/>
    <property type="match status" value="1"/>
</dbReference>
<dbReference type="InterPro" id="IPR009057">
    <property type="entry name" value="Homeodomain-like_sf"/>
</dbReference>
<keyword evidence="2" id="KW-0238">DNA-binding</keyword>
<dbReference type="InterPro" id="IPR018062">
    <property type="entry name" value="HTH_AraC-typ_CS"/>
</dbReference>
<evidence type="ECO:0000313" key="6">
    <source>
        <dbReference type="Proteomes" id="UP001595755"/>
    </source>
</evidence>
<dbReference type="Gene3D" id="1.10.10.60">
    <property type="entry name" value="Homeodomain-like"/>
    <property type="match status" value="1"/>
</dbReference>
<dbReference type="Proteomes" id="UP001595755">
    <property type="component" value="Unassembled WGS sequence"/>
</dbReference>
<evidence type="ECO:0000256" key="3">
    <source>
        <dbReference type="ARBA" id="ARBA00023163"/>
    </source>
</evidence>
<evidence type="ECO:0000256" key="1">
    <source>
        <dbReference type="ARBA" id="ARBA00023015"/>
    </source>
</evidence>
<reference evidence="6" key="1">
    <citation type="journal article" date="2019" name="Int. J. Syst. Evol. Microbiol.">
        <title>The Global Catalogue of Microorganisms (GCM) 10K type strain sequencing project: providing services to taxonomists for standard genome sequencing and annotation.</title>
        <authorList>
            <consortium name="The Broad Institute Genomics Platform"/>
            <consortium name="The Broad Institute Genome Sequencing Center for Infectious Disease"/>
            <person name="Wu L."/>
            <person name="Ma J."/>
        </authorList>
    </citation>
    <scope>NUCLEOTIDE SEQUENCE [LARGE SCALE GENOMIC DNA]</scope>
    <source>
        <strain evidence="6">CGMCC 4.1641</strain>
    </source>
</reference>
<gene>
    <name evidence="5" type="ORF">ACFO1S_04430</name>
</gene>
<dbReference type="PROSITE" id="PS00041">
    <property type="entry name" value="HTH_ARAC_FAMILY_1"/>
    <property type="match status" value="1"/>
</dbReference>
<dbReference type="InterPro" id="IPR018060">
    <property type="entry name" value="HTH_AraC"/>
</dbReference>
<dbReference type="SMART" id="SM00342">
    <property type="entry name" value="HTH_ARAC"/>
    <property type="match status" value="1"/>
</dbReference>
<dbReference type="InterPro" id="IPR037923">
    <property type="entry name" value="HTH-like"/>
</dbReference>
<protein>
    <submittedName>
        <fullName evidence="5">Helix-turn-helix domain-containing protein</fullName>
    </submittedName>
</protein>
<dbReference type="SUPFAM" id="SSF51215">
    <property type="entry name" value="Regulatory protein AraC"/>
    <property type="match status" value="1"/>
</dbReference>
<dbReference type="Pfam" id="PF12833">
    <property type="entry name" value="HTH_18"/>
    <property type="match status" value="1"/>
</dbReference>
<dbReference type="InterPro" id="IPR020449">
    <property type="entry name" value="Tscrpt_reg_AraC-type_HTH"/>
</dbReference>
<keyword evidence="3" id="KW-0804">Transcription</keyword>
<keyword evidence="1" id="KW-0805">Transcription regulation</keyword>
<keyword evidence="6" id="KW-1185">Reference proteome</keyword>
<dbReference type="PROSITE" id="PS01124">
    <property type="entry name" value="HTH_ARAC_FAMILY_2"/>
    <property type="match status" value="1"/>
</dbReference>
<dbReference type="EMBL" id="JBHSED010000004">
    <property type="protein sequence ID" value="MFC4302687.1"/>
    <property type="molecule type" value="Genomic_DNA"/>
</dbReference>
<evidence type="ECO:0000313" key="5">
    <source>
        <dbReference type="EMBL" id="MFC4302687.1"/>
    </source>
</evidence>
<name>A0ABV8S6U7_9BACL</name>
<comment type="caution">
    <text evidence="5">The sequence shown here is derived from an EMBL/GenBank/DDBJ whole genome shotgun (WGS) entry which is preliminary data.</text>
</comment>
<dbReference type="InterPro" id="IPR003313">
    <property type="entry name" value="AraC-bd"/>
</dbReference>
<organism evidence="5 6">
    <name type="scientific">Cohnella boryungensis</name>
    <dbReference type="NCBI Taxonomy" id="768479"/>
    <lineage>
        <taxon>Bacteria</taxon>
        <taxon>Bacillati</taxon>
        <taxon>Bacillota</taxon>
        <taxon>Bacilli</taxon>
        <taxon>Bacillales</taxon>
        <taxon>Paenibacillaceae</taxon>
        <taxon>Cohnella</taxon>
    </lineage>
</organism>
<dbReference type="PRINTS" id="PR00032">
    <property type="entry name" value="HTHARAC"/>
</dbReference>
<dbReference type="PANTHER" id="PTHR43280:SF2">
    <property type="entry name" value="HTH-TYPE TRANSCRIPTIONAL REGULATOR EXSA"/>
    <property type="match status" value="1"/>
</dbReference>
<dbReference type="Pfam" id="PF02311">
    <property type="entry name" value="AraC_binding"/>
    <property type="match status" value="1"/>
</dbReference>
<evidence type="ECO:0000256" key="2">
    <source>
        <dbReference type="ARBA" id="ARBA00023125"/>
    </source>
</evidence>